<keyword evidence="8" id="KW-1185">Reference proteome</keyword>
<name>A0A9W8CML4_9FUNG</name>
<feature type="transmembrane region" description="Helical" evidence="5">
    <location>
        <begin position="240"/>
        <end position="261"/>
    </location>
</feature>
<keyword evidence="2 5" id="KW-0812">Transmembrane</keyword>
<feature type="transmembrane region" description="Helical" evidence="5">
    <location>
        <begin position="281"/>
        <end position="300"/>
    </location>
</feature>
<dbReference type="GO" id="GO:0007189">
    <property type="term" value="P:adenylate cyclase-activating G protein-coupled receptor signaling pathway"/>
    <property type="evidence" value="ECO:0007669"/>
    <property type="project" value="TreeGrafter"/>
</dbReference>
<dbReference type="CDD" id="cd00637">
    <property type="entry name" value="7tm_classA_rhodopsin-like"/>
    <property type="match status" value="1"/>
</dbReference>
<organism evidence="7 8">
    <name type="scientific">Coemansia asiatica</name>
    <dbReference type="NCBI Taxonomy" id="1052880"/>
    <lineage>
        <taxon>Eukaryota</taxon>
        <taxon>Fungi</taxon>
        <taxon>Fungi incertae sedis</taxon>
        <taxon>Zoopagomycota</taxon>
        <taxon>Kickxellomycotina</taxon>
        <taxon>Kickxellomycetes</taxon>
        <taxon>Kickxellales</taxon>
        <taxon>Kickxellaceae</taxon>
        <taxon>Coemansia</taxon>
    </lineage>
</organism>
<evidence type="ECO:0000256" key="4">
    <source>
        <dbReference type="ARBA" id="ARBA00023136"/>
    </source>
</evidence>
<dbReference type="Gene3D" id="1.20.1070.10">
    <property type="entry name" value="Rhodopsin 7-helix transmembrane proteins"/>
    <property type="match status" value="1"/>
</dbReference>
<accession>A0A9W8CML4</accession>
<dbReference type="AlphaFoldDB" id="A0A9W8CML4"/>
<dbReference type="InterPro" id="IPR017452">
    <property type="entry name" value="GPCR_Rhodpsn_7TM"/>
</dbReference>
<dbReference type="GO" id="GO:0004930">
    <property type="term" value="F:G protein-coupled receptor activity"/>
    <property type="evidence" value="ECO:0007669"/>
    <property type="project" value="TreeGrafter"/>
</dbReference>
<evidence type="ECO:0000256" key="3">
    <source>
        <dbReference type="ARBA" id="ARBA00022989"/>
    </source>
</evidence>
<gene>
    <name evidence="7" type="ORF">LPJ64_000221</name>
</gene>
<feature type="transmembrane region" description="Helical" evidence="5">
    <location>
        <begin position="27"/>
        <end position="49"/>
    </location>
</feature>
<evidence type="ECO:0000256" key="1">
    <source>
        <dbReference type="ARBA" id="ARBA00004141"/>
    </source>
</evidence>
<proteinExistence type="predicted"/>
<keyword evidence="3 5" id="KW-1133">Transmembrane helix</keyword>
<feature type="domain" description="G-protein coupled receptors family 1 profile" evidence="6">
    <location>
        <begin position="38"/>
        <end position="294"/>
    </location>
</feature>
<feature type="transmembrane region" description="Helical" evidence="5">
    <location>
        <begin position="179"/>
        <end position="200"/>
    </location>
</feature>
<evidence type="ECO:0000256" key="5">
    <source>
        <dbReference type="SAM" id="Phobius"/>
    </source>
</evidence>
<feature type="transmembrane region" description="Helical" evidence="5">
    <location>
        <begin position="132"/>
        <end position="152"/>
    </location>
</feature>
<evidence type="ECO:0000256" key="2">
    <source>
        <dbReference type="ARBA" id="ARBA00022692"/>
    </source>
</evidence>
<dbReference type="GO" id="GO:0005886">
    <property type="term" value="C:plasma membrane"/>
    <property type="evidence" value="ECO:0007669"/>
    <property type="project" value="TreeGrafter"/>
</dbReference>
<feature type="transmembrane region" description="Helical" evidence="5">
    <location>
        <begin position="61"/>
        <end position="79"/>
    </location>
</feature>
<dbReference type="Proteomes" id="UP001145021">
    <property type="component" value="Unassembled WGS sequence"/>
</dbReference>
<dbReference type="PANTHER" id="PTHR23112">
    <property type="entry name" value="G PROTEIN-COUPLED RECEPTOR 157-RELATED"/>
    <property type="match status" value="1"/>
</dbReference>
<protein>
    <recommendedName>
        <fullName evidence="6">G-protein coupled receptors family 1 profile domain-containing protein</fullName>
    </recommendedName>
</protein>
<dbReference type="PROSITE" id="PS50262">
    <property type="entry name" value="G_PROTEIN_RECEP_F1_2"/>
    <property type="match status" value="1"/>
</dbReference>
<sequence>MSYFNPVIPSTAPQTAVRKTYRLSLTIVSGVSLLTTVSCIVVFVILMAYNSHRVNIPLIKITLSIQSVHAVALVITLLLNDIRIKAELLCSSLRYVLYSCYLTSIFLCCAITIHLWLVITRRKLNQARRNERWYYIISFTLAISLSAALATIPNSAFRISNRCLVAIIPSKEYLGIRWALYYAWFIIASAISILCMLSVLSSARKLTHTTHLRGRTHQTSTEAYRNAVNARANSKRLRSLVFYTIAYPLISFICNFPQLILELLTTVLKKELDALRLISLILLYSEGLFLGLAFFFYPAVLHSIRDINNSAVQYWVIEQEEFWRLQQNEIKRAHGGHMLGDEPSTSMMDQQDIKQFTSRKGRFYHWVLKKTPEGKRASIL</sequence>
<reference evidence="7" key="1">
    <citation type="submission" date="2022-07" db="EMBL/GenBank/DDBJ databases">
        <title>Phylogenomic reconstructions and comparative analyses of Kickxellomycotina fungi.</title>
        <authorList>
            <person name="Reynolds N.K."/>
            <person name="Stajich J.E."/>
            <person name="Barry K."/>
            <person name="Grigoriev I.V."/>
            <person name="Crous P."/>
            <person name="Smith M.E."/>
        </authorList>
    </citation>
    <scope>NUCLEOTIDE SEQUENCE</scope>
    <source>
        <strain evidence="7">NBRC 105413</strain>
    </source>
</reference>
<dbReference type="EMBL" id="JANBOH010000004">
    <property type="protein sequence ID" value="KAJ1648523.1"/>
    <property type="molecule type" value="Genomic_DNA"/>
</dbReference>
<dbReference type="PANTHER" id="PTHR23112:SF0">
    <property type="entry name" value="TRANSMEMBRANE PROTEIN 116"/>
    <property type="match status" value="1"/>
</dbReference>
<feature type="transmembrane region" description="Helical" evidence="5">
    <location>
        <begin position="95"/>
        <end position="120"/>
    </location>
</feature>
<keyword evidence="4 5" id="KW-0472">Membrane</keyword>
<evidence type="ECO:0000313" key="8">
    <source>
        <dbReference type="Proteomes" id="UP001145021"/>
    </source>
</evidence>
<evidence type="ECO:0000313" key="7">
    <source>
        <dbReference type="EMBL" id="KAJ1648523.1"/>
    </source>
</evidence>
<comment type="caution">
    <text evidence="7">The sequence shown here is derived from an EMBL/GenBank/DDBJ whole genome shotgun (WGS) entry which is preliminary data.</text>
</comment>
<evidence type="ECO:0000259" key="6">
    <source>
        <dbReference type="PROSITE" id="PS50262"/>
    </source>
</evidence>
<comment type="subcellular location">
    <subcellularLocation>
        <location evidence="1">Membrane</location>
        <topology evidence="1">Multi-pass membrane protein</topology>
    </subcellularLocation>
</comment>